<evidence type="ECO:0000256" key="3">
    <source>
        <dbReference type="ARBA" id="ARBA00022989"/>
    </source>
</evidence>
<keyword evidence="3 5" id="KW-1133">Transmembrane helix</keyword>
<evidence type="ECO:0000256" key="2">
    <source>
        <dbReference type="ARBA" id="ARBA00022692"/>
    </source>
</evidence>
<feature type="transmembrane region" description="Helical" evidence="5">
    <location>
        <begin position="143"/>
        <end position="165"/>
    </location>
</feature>
<keyword evidence="4 5" id="KW-0472">Membrane</keyword>
<feature type="transmembrane region" description="Helical" evidence="5">
    <location>
        <begin position="105"/>
        <end position="123"/>
    </location>
</feature>
<dbReference type="EMBL" id="JAFBEC010000005">
    <property type="protein sequence ID" value="MBM7632814.1"/>
    <property type="molecule type" value="Genomic_DNA"/>
</dbReference>
<dbReference type="RefSeq" id="WP_204697244.1">
    <property type="nucleotide sequence ID" value="NZ_JAFBEC010000005.1"/>
</dbReference>
<keyword evidence="7" id="KW-1185">Reference proteome</keyword>
<dbReference type="PANTHER" id="PTHR43483:SF3">
    <property type="entry name" value="MEMBRANE TRANSPORTER PROTEIN HI_0806-RELATED"/>
    <property type="match status" value="1"/>
</dbReference>
<keyword evidence="5" id="KW-1003">Cell membrane</keyword>
<dbReference type="InterPro" id="IPR002781">
    <property type="entry name" value="TM_pro_TauE-like"/>
</dbReference>
<feature type="transmembrane region" description="Helical" evidence="5">
    <location>
        <begin position="44"/>
        <end position="63"/>
    </location>
</feature>
<evidence type="ECO:0000256" key="5">
    <source>
        <dbReference type="RuleBase" id="RU363041"/>
    </source>
</evidence>
<feature type="transmembrane region" description="Helical" evidence="5">
    <location>
        <begin position="177"/>
        <end position="202"/>
    </location>
</feature>
<dbReference type="Pfam" id="PF01925">
    <property type="entry name" value="TauE"/>
    <property type="match status" value="1"/>
</dbReference>
<accession>A0ABS2PBL5</accession>
<reference evidence="6 7" key="1">
    <citation type="submission" date="2021-01" db="EMBL/GenBank/DDBJ databases">
        <title>Genomic Encyclopedia of Type Strains, Phase IV (KMG-IV): sequencing the most valuable type-strain genomes for metagenomic binning, comparative biology and taxonomic classification.</title>
        <authorList>
            <person name="Goeker M."/>
        </authorList>
    </citation>
    <scope>NUCLEOTIDE SEQUENCE [LARGE SCALE GENOMIC DNA]</scope>
    <source>
        <strain evidence="6 7">DSM 25540</strain>
    </source>
</reference>
<evidence type="ECO:0000313" key="7">
    <source>
        <dbReference type="Proteomes" id="UP000741863"/>
    </source>
</evidence>
<comment type="caution">
    <text evidence="6">The sequence shown here is derived from an EMBL/GenBank/DDBJ whole genome shotgun (WGS) entry which is preliminary data.</text>
</comment>
<evidence type="ECO:0000256" key="1">
    <source>
        <dbReference type="ARBA" id="ARBA00004141"/>
    </source>
</evidence>
<name>A0ABS2PBL5_9BACL</name>
<evidence type="ECO:0000313" key="6">
    <source>
        <dbReference type="EMBL" id="MBM7632814.1"/>
    </source>
</evidence>
<comment type="subcellular location">
    <subcellularLocation>
        <location evidence="5">Cell membrane</location>
        <topology evidence="5">Multi-pass membrane protein</topology>
    </subcellularLocation>
    <subcellularLocation>
        <location evidence="1">Membrane</location>
        <topology evidence="1">Multi-pass membrane protein</topology>
    </subcellularLocation>
</comment>
<keyword evidence="2 5" id="KW-0812">Transmembrane</keyword>
<comment type="similarity">
    <text evidence="5">Belongs to the 4-toluene sulfonate uptake permease (TSUP) (TC 2.A.102) family.</text>
</comment>
<evidence type="ECO:0000256" key="4">
    <source>
        <dbReference type="ARBA" id="ARBA00023136"/>
    </source>
</evidence>
<sequence>MLAILLFTLIGIFIGVMSSLFGFGGGFIVVPILYAFLPESIPHAYLMHTAIGTSLAVMIVNSFNSTLNHAKQGNVHWPVFHYLVIFIAIGSLFGAVAASFIESEWLRYAFIGFLLYVIVSNIIKKTFTTAITDSHFRFPKRRYAGANGVCIGWISSMLGIGGSVMTIPYLRKRGLNMLHAVALATPLGLPIAIVGTTTYMILGANVSGMPASTLGFIYIPALIGFTIGGFAGVPIGRRIAQVLPDKIFSKAYLVLLAIVVIFMIIG</sequence>
<feature type="transmembrane region" description="Helical" evidence="5">
    <location>
        <begin position="6"/>
        <end position="37"/>
    </location>
</feature>
<feature type="transmembrane region" description="Helical" evidence="5">
    <location>
        <begin position="247"/>
        <end position="265"/>
    </location>
</feature>
<dbReference type="PANTHER" id="PTHR43483">
    <property type="entry name" value="MEMBRANE TRANSPORTER PROTEIN HI_0806-RELATED"/>
    <property type="match status" value="1"/>
</dbReference>
<organism evidence="6 7">
    <name type="scientific">Geomicrobium sediminis</name>
    <dbReference type="NCBI Taxonomy" id="1347788"/>
    <lineage>
        <taxon>Bacteria</taxon>
        <taxon>Bacillati</taxon>
        <taxon>Bacillota</taxon>
        <taxon>Bacilli</taxon>
        <taxon>Bacillales</taxon>
        <taxon>Geomicrobium</taxon>
    </lineage>
</organism>
<protein>
    <recommendedName>
        <fullName evidence="5">Probable membrane transporter protein</fullName>
    </recommendedName>
</protein>
<feature type="transmembrane region" description="Helical" evidence="5">
    <location>
        <begin position="75"/>
        <end position="98"/>
    </location>
</feature>
<feature type="transmembrane region" description="Helical" evidence="5">
    <location>
        <begin position="214"/>
        <end position="235"/>
    </location>
</feature>
<dbReference type="Proteomes" id="UP000741863">
    <property type="component" value="Unassembled WGS sequence"/>
</dbReference>
<proteinExistence type="inferred from homology"/>
<gene>
    <name evidence="6" type="ORF">JOD17_001908</name>
</gene>